<evidence type="ECO:0000256" key="7">
    <source>
        <dbReference type="PIRSR" id="PIRSR639901-2"/>
    </source>
</evidence>
<evidence type="ECO:0000259" key="8">
    <source>
        <dbReference type="Pfam" id="PF04413"/>
    </source>
</evidence>
<gene>
    <name evidence="9" type="ORF">DCAF_LOCUS17264</name>
</gene>
<evidence type="ECO:0000256" key="1">
    <source>
        <dbReference type="ARBA" id="ARBA00006380"/>
    </source>
</evidence>
<feature type="domain" description="3-deoxy-D-manno-octulosonic-acid transferase N-terminal" evidence="8">
    <location>
        <begin position="43"/>
        <end position="245"/>
    </location>
</feature>
<reference evidence="9 10" key="1">
    <citation type="submission" date="2024-01" db="EMBL/GenBank/DDBJ databases">
        <authorList>
            <person name="Waweru B."/>
        </authorList>
    </citation>
    <scope>NUCLEOTIDE SEQUENCE [LARGE SCALE GENOMIC DNA]</scope>
</reference>
<dbReference type="Gene3D" id="3.40.50.11720">
    <property type="entry name" value="3-Deoxy-D-manno-octulosonic-acid transferase, N-terminal domain"/>
    <property type="match status" value="1"/>
</dbReference>
<dbReference type="EMBL" id="CAWUPB010001160">
    <property type="protein sequence ID" value="CAK7343354.1"/>
    <property type="molecule type" value="Genomic_DNA"/>
</dbReference>
<dbReference type="Proteomes" id="UP001314170">
    <property type="component" value="Unassembled WGS sequence"/>
</dbReference>
<dbReference type="Gene3D" id="3.40.50.2000">
    <property type="entry name" value="Glycogen Phosphorylase B"/>
    <property type="match status" value="1"/>
</dbReference>
<dbReference type="PANTHER" id="PTHR42755">
    <property type="entry name" value="3-DEOXY-MANNO-OCTULOSONATE CYTIDYLYLTRANSFERASE"/>
    <property type="match status" value="1"/>
</dbReference>
<keyword evidence="3" id="KW-0808">Transferase</keyword>
<comment type="catalytic activity">
    <reaction evidence="5">
        <text>lipid IVA (E. coli) + CMP-3-deoxy-beta-D-manno-octulosonate = alpha-Kdo-(2-&gt;6)-lipid IVA (E. coli) + CMP + H(+)</text>
        <dbReference type="Rhea" id="RHEA:28066"/>
        <dbReference type="ChEBI" id="CHEBI:15378"/>
        <dbReference type="ChEBI" id="CHEBI:58603"/>
        <dbReference type="ChEBI" id="CHEBI:60364"/>
        <dbReference type="ChEBI" id="CHEBI:60377"/>
        <dbReference type="ChEBI" id="CHEBI:85987"/>
        <dbReference type="EC" id="2.4.99.12"/>
    </reaction>
</comment>
<accession>A0AAV1RZV7</accession>
<dbReference type="Pfam" id="PF04413">
    <property type="entry name" value="Glycos_transf_N"/>
    <property type="match status" value="1"/>
</dbReference>
<evidence type="ECO:0000256" key="5">
    <source>
        <dbReference type="ARBA" id="ARBA00049183"/>
    </source>
</evidence>
<evidence type="ECO:0000256" key="4">
    <source>
        <dbReference type="ARBA" id="ARBA00031445"/>
    </source>
</evidence>
<proteinExistence type="inferred from homology"/>
<comment type="caution">
    <text evidence="9">The sequence shown here is derived from an EMBL/GenBank/DDBJ whole genome shotgun (WGS) entry which is preliminary data.</text>
</comment>
<dbReference type="GO" id="GO:0009245">
    <property type="term" value="P:lipid A biosynthetic process"/>
    <property type="evidence" value="ECO:0007669"/>
    <property type="project" value="TreeGrafter"/>
</dbReference>
<evidence type="ECO:0000313" key="9">
    <source>
        <dbReference type="EMBL" id="CAK7343354.1"/>
    </source>
</evidence>
<dbReference type="InterPro" id="IPR039901">
    <property type="entry name" value="Kdotransferase"/>
</dbReference>
<protein>
    <recommendedName>
        <fullName evidence="2">lipid IVA 3-deoxy-D-manno-octulosonic acid transferase</fullName>
        <ecNumber evidence="2">2.4.99.12</ecNumber>
    </recommendedName>
    <alternativeName>
        <fullName evidence="4">Lipid IV(A) 3-deoxy-D-manno-octulosonic acid transferase</fullName>
    </alternativeName>
</protein>
<dbReference type="GO" id="GO:0005886">
    <property type="term" value="C:plasma membrane"/>
    <property type="evidence" value="ECO:0007669"/>
    <property type="project" value="TreeGrafter"/>
</dbReference>
<organism evidence="9 10">
    <name type="scientific">Dovyalis caffra</name>
    <dbReference type="NCBI Taxonomy" id="77055"/>
    <lineage>
        <taxon>Eukaryota</taxon>
        <taxon>Viridiplantae</taxon>
        <taxon>Streptophyta</taxon>
        <taxon>Embryophyta</taxon>
        <taxon>Tracheophyta</taxon>
        <taxon>Spermatophyta</taxon>
        <taxon>Magnoliopsida</taxon>
        <taxon>eudicotyledons</taxon>
        <taxon>Gunneridae</taxon>
        <taxon>Pentapetalae</taxon>
        <taxon>rosids</taxon>
        <taxon>fabids</taxon>
        <taxon>Malpighiales</taxon>
        <taxon>Salicaceae</taxon>
        <taxon>Flacourtieae</taxon>
        <taxon>Dovyalis</taxon>
    </lineage>
</organism>
<evidence type="ECO:0000256" key="2">
    <source>
        <dbReference type="ARBA" id="ARBA00012621"/>
    </source>
</evidence>
<evidence type="ECO:0000256" key="3">
    <source>
        <dbReference type="ARBA" id="ARBA00022679"/>
    </source>
</evidence>
<name>A0AAV1RZV7_9ROSI</name>
<comment type="similarity">
    <text evidence="1">Belongs to the glycosyltransferase group 1 family. Glycosyltransferase 30 subfamily.</text>
</comment>
<evidence type="ECO:0000313" key="10">
    <source>
        <dbReference type="Proteomes" id="UP001314170"/>
    </source>
</evidence>
<dbReference type="AlphaFoldDB" id="A0AAV1RZV7"/>
<sequence>MGAVARKGMLVYKIYRAFSYVLSPLLQLHLRWRKIRGLEHPTRWPERLGRPSLTRPPGPLLWFHAVSLGEGMAAIPVIKECVKWRPDLNILLTTTTISAFEVIKNQLPAGVLYQIKCGLGFSFVHFPQDEQLEKLKLFSPIDIPAAMDAFLGYWNPSAIVLLESELWPNLIMSSSRKGISLALLNARVSMKSFKLWSAPVLFPLISLMLSKFSMIVPLSSMQAIRFQLLQAPPLIINFAGDLKYAVEYDASKEELGSIDDLKVQLGHSKVWMASSIHRGEEEVMLGVHKVLEQVYTDLVTIIVPRYPQHGKDIARKLQKEGQHVTLRSQHQRIIPGRNIYVVDTLGELRHLYRLTPIAVIGGSFFPGLAGHNISEAAAAGCAVLTGEYFLSQALSVTPFARNIPLSRGFTVWLFSGSHVGHFSHMIKEMRRLNPLSVLQVPGKLELEEAMLKFFSDAKVLEARRTAAKQACHALSNGIVTNVWNLLHYHVLKQALLKDFQFWSSKNTVGSWLKDRYAESIVYDSPIVGLWNPSHEIGVGCISTMSACLSDSVFACSTVYIAAAAQAWGPLAKPRRSDYGSFPKLNPLSTLL</sequence>
<dbReference type="FunFam" id="3.40.50.2000:FF:000032">
    <property type="entry name" value="3-deoxy-D-manno-octulosonic acid transferase"/>
    <property type="match status" value="1"/>
</dbReference>
<dbReference type="EC" id="2.4.99.12" evidence="2"/>
<feature type="site" description="Transition state stabilizer" evidence="7">
    <location>
        <position position="243"/>
    </location>
</feature>
<keyword evidence="10" id="KW-1185">Reference proteome</keyword>
<dbReference type="PANTHER" id="PTHR42755:SF1">
    <property type="entry name" value="3-DEOXY-D-MANNO-OCTULOSONIC ACID TRANSFERASE, MITOCHONDRIAL-RELATED"/>
    <property type="match status" value="1"/>
</dbReference>
<feature type="active site" description="Proton acceptor" evidence="6">
    <location>
        <position position="70"/>
    </location>
</feature>
<dbReference type="InterPro" id="IPR038107">
    <property type="entry name" value="Glycos_transf_N_sf"/>
</dbReference>
<evidence type="ECO:0000256" key="6">
    <source>
        <dbReference type="PIRSR" id="PIRSR639901-1"/>
    </source>
</evidence>
<dbReference type="InterPro" id="IPR007507">
    <property type="entry name" value="Glycos_transf_N"/>
</dbReference>
<dbReference type="GO" id="GO:0043842">
    <property type="term" value="F:Kdo transferase activity"/>
    <property type="evidence" value="ECO:0007669"/>
    <property type="project" value="UniProtKB-EC"/>
</dbReference>
<feature type="site" description="Transition state stabilizer" evidence="7">
    <location>
        <position position="163"/>
    </location>
</feature>